<keyword evidence="3" id="KW-0808">Transferase</keyword>
<feature type="domain" description="Transcription elongation factor GreA/GreB C-terminal" evidence="1">
    <location>
        <begin position="51"/>
        <end position="125"/>
    </location>
</feature>
<dbReference type="InterPro" id="IPR023459">
    <property type="entry name" value="Tscrpt_elong_fac_GreA/B_fam"/>
</dbReference>
<dbReference type="EMBL" id="SLWY01000007">
    <property type="protein sequence ID" value="TCO81660.1"/>
    <property type="molecule type" value="Genomic_DNA"/>
</dbReference>
<dbReference type="Gene3D" id="1.10.286.20">
    <property type="match status" value="1"/>
</dbReference>
<gene>
    <name evidence="3" type="ORF">EV699_10753</name>
</gene>
<dbReference type="Proteomes" id="UP000295765">
    <property type="component" value="Unassembled WGS sequence"/>
</dbReference>
<keyword evidence="3" id="KW-0418">Kinase</keyword>
<dbReference type="GO" id="GO:0016301">
    <property type="term" value="F:kinase activity"/>
    <property type="evidence" value="ECO:0007669"/>
    <property type="project" value="UniProtKB-KW"/>
</dbReference>
<protein>
    <submittedName>
        <fullName evidence="3">Regulator of nucleoside diphosphate kinase</fullName>
    </submittedName>
</protein>
<sequence length="137" mass="14416">MEPTVPITITRLDAERIDALLDSREFRDAPGAAALRAELDRAEIVESHALPAGVVTMNSTLRALDETTGRQLELTLVYPRDSDITAGRVSVLAPAGSALLGLGVGQAIEWEVPGGPRLALRVTEVLSQPGAAGAQPR</sequence>
<name>A0A4R2L3B9_9GAMM</name>
<dbReference type="GO" id="GO:0070063">
    <property type="term" value="F:RNA polymerase binding"/>
    <property type="evidence" value="ECO:0007669"/>
    <property type="project" value="InterPro"/>
</dbReference>
<accession>A0A4R2L3B9</accession>
<feature type="domain" description="Regulator of nucleoside diphosphate kinase N-terminal" evidence="2">
    <location>
        <begin position="6"/>
        <end position="45"/>
    </location>
</feature>
<dbReference type="PANTHER" id="PTHR30437">
    <property type="entry name" value="TRANSCRIPTION ELONGATION FACTOR GREA"/>
    <property type="match status" value="1"/>
</dbReference>
<comment type="caution">
    <text evidence="3">The sequence shown here is derived from an EMBL/GenBank/DDBJ whole genome shotgun (WGS) entry which is preliminary data.</text>
</comment>
<evidence type="ECO:0000259" key="2">
    <source>
        <dbReference type="Pfam" id="PF14760"/>
    </source>
</evidence>
<dbReference type="Pfam" id="PF14760">
    <property type="entry name" value="Rnk_N"/>
    <property type="match status" value="1"/>
</dbReference>
<dbReference type="PANTHER" id="PTHR30437:SF5">
    <property type="entry name" value="REGULATOR OF NUCLEOSIDE DIPHOSPHATE KINASE"/>
    <property type="match status" value="1"/>
</dbReference>
<organism evidence="3 4">
    <name type="scientific">Plasticicumulans lactativorans</name>
    <dbReference type="NCBI Taxonomy" id="1133106"/>
    <lineage>
        <taxon>Bacteria</taxon>
        <taxon>Pseudomonadati</taxon>
        <taxon>Pseudomonadota</taxon>
        <taxon>Gammaproteobacteria</taxon>
        <taxon>Candidatus Competibacteraceae</taxon>
        <taxon>Plasticicumulans</taxon>
    </lineage>
</organism>
<dbReference type="SUPFAM" id="SSF54534">
    <property type="entry name" value="FKBP-like"/>
    <property type="match status" value="1"/>
</dbReference>
<keyword evidence="4" id="KW-1185">Reference proteome</keyword>
<dbReference type="RefSeq" id="WP_132540704.1">
    <property type="nucleotide sequence ID" value="NZ_SLWY01000007.1"/>
</dbReference>
<dbReference type="InterPro" id="IPR036953">
    <property type="entry name" value="GreA/GreB_C_sf"/>
</dbReference>
<evidence type="ECO:0000313" key="3">
    <source>
        <dbReference type="EMBL" id="TCO81660.1"/>
    </source>
</evidence>
<dbReference type="Pfam" id="PF01272">
    <property type="entry name" value="GreA_GreB"/>
    <property type="match status" value="1"/>
</dbReference>
<dbReference type="InterPro" id="IPR001437">
    <property type="entry name" value="Tscrpt_elong_fac_GreA/B_C"/>
</dbReference>
<proteinExistence type="predicted"/>
<evidence type="ECO:0000259" key="1">
    <source>
        <dbReference type="Pfam" id="PF01272"/>
    </source>
</evidence>
<evidence type="ECO:0000313" key="4">
    <source>
        <dbReference type="Proteomes" id="UP000295765"/>
    </source>
</evidence>
<dbReference type="InterPro" id="IPR029462">
    <property type="entry name" value="Rnk_N"/>
</dbReference>
<dbReference type="OrthoDB" id="192847at2"/>
<dbReference type="GO" id="GO:0003677">
    <property type="term" value="F:DNA binding"/>
    <property type="evidence" value="ECO:0007669"/>
    <property type="project" value="InterPro"/>
</dbReference>
<dbReference type="NCBIfam" id="NF004396">
    <property type="entry name" value="PRK05753.1"/>
    <property type="match status" value="1"/>
</dbReference>
<dbReference type="Gene3D" id="3.10.50.30">
    <property type="entry name" value="Transcription elongation factor, GreA/GreB, C-terminal domain"/>
    <property type="match status" value="1"/>
</dbReference>
<dbReference type="GO" id="GO:0032784">
    <property type="term" value="P:regulation of DNA-templated transcription elongation"/>
    <property type="evidence" value="ECO:0007669"/>
    <property type="project" value="InterPro"/>
</dbReference>
<dbReference type="GO" id="GO:0006354">
    <property type="term" value="P:DNA-templated transcription elongation"/>
    <property type="evidence" value="ECO:0007669"/>
    <property type="project" value="TreeGrafter"/>
</dbReference>
<dbReference type="AlphaFoldDB" id="A0A4R2L3B9"/>
<reference evidence="3 4" key="1">
    <citation type="submission" date="2019-03" db="EMBL/GenBank/DDBJ databases">
        <title>Genomic Encyclopedia of Type Strains, Phase IV (KMG-IV): sequencing the most valuable type-strain genomes for metagenomic binning, comparative biology and taxonomic classification.</title>
        <authorList>
            <person name="Goeker M."/>
        </authorList>
    </citation>
    <scope>NUCLEOTIDE SEQUENCE [LARGE SCALE GENOMIC DNA]</scope>
    <source>
        <strain evidence="3 4">DSM 25287</strain>
    </source>
</reference>